<dbReference type="SUPFAM" id="SSF55874">
    <property type="entry name" value="ATPase domain of HSP90 chaperone/DNA topoisomerase II/histidine kinase"/>
    <property type="match status" value="1"/>
</dbReference>
<keyword evidence="11" id="KW-0902">Two-component regulatory system</keyword>
<dbReference type="CDD" id="cd00082">
    <property type="entry name" value="HisKA"/>
    <property type="match status" value="1"/>
</dbReference>
<dbReference type="SUPFAM" id="SSF47384">
    <property type="entry name" value="Homodimeric domain of signal transducing histidine kinase"/>
    <property type="match status" value="1"/>
</dbReference>
<dbReference type="FunFam" id="1.10.287.130:FF:000001">
    <property type="entry name" value="Two-component sensor histidine kinase"/>
    <property type="match status" value="1"/>
</dbReference>
<proteinExistence type="predicted"/>
<dbReference type="GO" id="GO:0000155">
    <property type="term" value="F:phosphorelay sensor kinase activity"/>
    <property type="evidence" value="ECO:0007669"/>
    <property type="project" value="InterPro"/>
</dbReference>
<evidence type="ECO:0000313" key="15">
    <source>
        <dbReference type="EMBL" id="RJP56006.1"/>
    </source>
</evidence>
<comment type="caution">
    <text evidence="15">The sequence shown here is derived from an EMBL/GenBank/DDBJ whole genome shotgun (WGS) entry which is preliminary data.</text>
</comment>
<keyword evidence="8" id="KW-0418">Kinase</keyword>
<dbReference type="InterPro" id="IPR013767">
    <property type="entry name" value="PAS_fold"/>
</dbReference>
<dbReference type="GO" id="GO:0006355">
    <property type="term" value="P:regulation of DNA-templated transcription"/>
    <property type="evidence" value="ECO:0007669"/>
    <property type="project" value="InterPro"/>
</dbReference>
<keyword evidence="12" id="KW-0472">Membrane</keyword>
<evidence type="ECO:0000256" key="1">
    <source>
        <dbReference type="ARBA" id="ARBA00000085"/>
    </source>
</evidence>
<dbReference type="InterPro" id="IPR004358">
    <property type="entry name" value="Sig_transdc_His_kin-like_C"/>
</dbReference>
<dbReference type="PROSITE" id="PS50109">
    <property type="entry name" value="HIS_KIN"/>
    <property type="match status" value="1"/>
</dbReference>
<comment type="subcellular location">
    <subcellularLocation>
        <location evidence="2">Membrane</location>
        <topology evidence="2">Multi-pass membrane protein</topology>
    </subcellularLocation>
</comment>
<dbReference type="Pfam" id="PF02518">
    <property type="entry name" value="HATPase_c"/>
    <property type="match status" value="1"/>
</dbReference>
<evidence type="ECO:0000256" key="11">
    <source>
        <dbReference type="ARBA" id="ARBA00023012"/>
    </source>
</evidence>
<dbReference type="Gene3D" id="3.30.565.10">
    <property type="entry name" value="Histidine kinase-like ATPase, C-terminal domain"/>
    <property type="match status" value="1"/>
</dbReference>
<feature type="domain" description="Histidine kinase" evidence="13">
    <location>
        <begin position="309"/>
        <end position="533"/>
    </location>
</feature>
<evidence type="ECO:0000256" key="7">
    <source>
        <dbReference type="ARBA" id="ARBA00022741"/>
    </source>
</evidence>
<dbReference type="Gene3D" id="3.30.450.20">
    <property type="entry name" value="PAS domain"/>
    <property type="match status" value="1"/>
</dbReference>
<dbReference type="PROSITE" id="PS50112">
    <property type="entry name" value="PAS"/>
    <property type="match status" value="1"/>
</dbReference>
<evidence type="ECO:0000256" key="12">
    <source>
        <dbReference type="ARBA" id="ARBA00023136"/>
    </source>
</evidence>
<dbReference type="SMART" id="SM00388">
    <property type="entry name" value="HisKA"/>
    <property type="match status" value="1"/>
</dbReference>
<organism evidence="15 16">
    <name type="scientific">Candidatus Auribacter fodinae</name>
    <dbReference type="NCBI Taxonomy" id="2093366"/>
    <lineage>
        <taxon>Bacteria</taxon>
        <taxon>Pseudomonadati</taxon>
        <taxon>Candidatus Auribacterota</taxon>
        <taxon>Candidatus Auribacteria</taxon>
        <taxon>Candidatus Auribacterales</taxon>
        <taxon>Candidatus Auribacteraceae</taxon>
        <taxon>Candidatus Auribacter</taxon>
    </lineage>
</organism>
<dbReference type="PRINTS" id="PR00344">
    <property type="entry name" value="BCTRLSENSOR"/>
</dbReference>
<evidence type="ECO:0000256" key="3">
    <source>
        <dbReference type="ARBA" id="ARBA00012438"/>
    </source>
</evidence>
<dbReference type="EC" id="2.7.13.3" evidence="3"/>
<dbReference type="EMBL" id="QZJZ01000104">
    <property type="protein sequence ID" value="RJP56006.1"/>
    <property type="molecule type" value="Genomic_DNA"/>
</dbReference>
<evidence type="ECO:0000256" key="9">
    <source>
        <dbReference type="ARBA" id="ARBA00022840"/>
    </source>
</evidence>
<evidence type="ECO:0000256" key="2">
    <source>
        <dbReference type="ARBA" id="ARBA00004141"/>
    </source>
</evidence>
<evidence type="ECO:0000259" key="14">
    <source>
        <dbReference type="PROSITE" id="PS50112"/>
    </source>
</evidence>
<dbReference type="GO" id="GO:0016020">
    <property type="term" value="C:membrane"/>
    <property type="evidence" value="ECO:0007669"/>
    <property type="project" value="UniProtKB-SubCell"/>
</dbReference>
<evidence type="ECO:0000256" key="6">
    <source>
        <dbReference type="ARBA" id="ARBA00022692"/>
    </source>
</evidence>
<dbReference type="Pfam" id="PF00989">
    <property type="entry name" value="PAS"/>
    <property type="match status" value="1"/>
</dbReference>
<sequence>MYQVRDMQKSLQELTALYDLTAQLGQSTDMRRIFSILANNFSHVCPYHELSVHLYDKTTNSIIFSRSRRKRNIDIGDINVPEDILVWVLENRKIRIIPLASFTTVSEDMYLVLLPLISGGEIIGLIQLALSMNNAQITPHLQQIFCIVATHAAAAFHNALLFEKVSKRNNELVALKNKFSVVIENMIHGMLVLDKKERIQLINRKTEILFDVSPLDCVGQRVSQVFHRKNAKAINSVLQVLKKGSQAIEREVKCIHPKNGAMVLLISASVLEEENGTAGYIFILKEVACSTKLIAQAESDRMKSQFLSTVSHELKTPLNLILGSTNILLEGLVGSVNDKQHRLLNLIKDGTDRLSFLVKDLLDMARIEAEKGHMNLQAVSLDKIIESVCKNLHAMIVEKKVSIEKNYSGTNCEIVGDRDSLFYLIHNLLHNAIKFNHAGGYVKISISPWSKDSAASFVELTVADSGIGIDDKDKRLVFDEFHRAYIPDGNNQGGNGLGLSIAKKVVDMHKGKIVLKSEKNHGTVVKIILPRDLRTE</sequence>
<dbReference type="Gene3D" id="3.30.450.40">
    <property type="match status" value="1"/>
</dbReference>
<name>A0A3A4QTI7_9BACT</name>
<evidence type="ECO:0000256" key="10">
    <source>
        <dbReference type="ARBA" id="ARBA00022989"/>
    </source>
</evidence>
<dbReference type="SUPFAM" id="SSF55781">
    <property type="entry name" value="GAF domain-like"/>
    <property type="match status" value="1"/>
</dbReference>
<dbReference type="CDD" id="cd00130">
    <property type="entry name" value="PAS"/>
    <property type="match status" value="1"/>
</dbReference>
<keyword evidence="6" id="KW-0812">Transmembrane</keyword>
<keyword evidence="5" id="KW-0808">Transferase</keyword>
<reference evidence="15 16" key="1">
    <citation type="journal article" date="2017" name="ISME J.">
        <title>Energy and carbon metabolisms in a deep terrestrial subsurface fluid microbial community.</title>
        <authorList>
            <person name="Momper L."/>
            <person name="Jungbluth S.P."/>
            <person name="Lee M.D."/>
            <person name="Amend J.P."/>
        </authorList>
    </citation>
    <scope>NUCLEOTIDE SEQUENCE [LARGE SCALE GENOMIC DNA]</scope>
    <source>
        <strain evidence="15">SURF_26</strain>
    </source>
</reference>
<dbReference type="InterPro" id="IPR036097">
    <property type="entry name" value="HisK_dim/P_sf"/>
</dbReference>
<dbReference type="GO" id="GO:0000156">
    <property type="term" value="F:phosphorelay response regulator activity"/>
    <property type="evidence" value="ECO:0007669"/>
    <property type="project" value="TreeGrafter"/>
</dbReference>
<evidence type="ECO:0000313" key="16">
    <source>
        <dbReference type="Proteomes" id="UP000266426"/>
    </source>
</evidence>
<dbReference type="NCBIfam" id="TIGR00229">
    <property type="entry name" value="sensory_box"/>
    <property type="match status" value="1"/>
</dbReference>
<comment type="catalytic activity">
    <reaction evidence="1">
        <text>ATP + protein L-histidine = ADP + protein N-phospho-L-histidine.</text>
        <dbReference type="EC" id="2.7.13.3"/>
    </reaction>
</comment>
<dbReference type="SMART" id="SM00091">
    <property type="entry name" value="PAS"/>
    <property type="match status" value="1"/>
</dbReference>
<dbReference type="InterPro" id="IPR050351">
    <property type="entry name" value="BphY/WalK/GraS-like"/>
</dbReference>
<dbReference type="FunFam" id="3.30.565.10:FF:000006">
    <property type="entry name" value="Sensor histidine kinase WalK"/>
    <property type="match status" value="1"/>
</dbReference>
<dbReference type="Gene3D" id="1.10.287.130">
    <property type="match status" value="1"/>
</dbReference>
<dbReference type="InterPro" id="IPR003661">
    <property type="entry name" value="HisK_dim/P_dom"/>
</dbReference>
<evidence type="ECO:0000256" key="8">
    <source>
        <dbReference type="ARBA" id="ARBA00022777"/>
    </source>
</evidence>
<keyword evidence="10" id="KW-1133">Transmembrane helix</keyword>
<gene>
    <name evidence="15" type="ORF">C4541_13225</name>
</gene>
<dbReference type="PANTHER" id="PTHR42878:SF7">
    <property type="entry name" value="SENSOR HISTIDINE KINASE GLRK"/>
    <property type="match status" value="1"/>
</dbReference>
<dbReference type="InterPro" id="IPR003594">
    <property type="entry name" value="HATPase_dom"/>
</dbReference>
<dbReference type="GO" id="GO:0007234">
    <property type="term" value="P:osmosensory signaling via phosphorelay pathway"/>
    <property type="evidence" value="ECO:0007669"/>
    <property type="project" value="TreeGrafter"/>
</dbReference>
<dbReference type="SUPFAM" id="SSF55785">
    <property type="entry name" value="PYP-like sensor domain (PAS domain)"/>
    <property type="match status" value="1"/>
</dbReference>
<dbReference type="InterPro" id="IPR035965">
    <property type="entry name" value="PAS-like_dom_sf"/>
</dbReference>
<dbReference type="InterPro" id="IPR036890">
    <property type="entry name" value="HATPase_C_sf"/>
</dbReference>
<evidence type="ECO:0000259" key="13">
    <source>
        <dbReference type="PROSITE" id="PS50109"/>
    </source>
</evidence>
<dbReference type="AlphaFoldDB" id="A0A3A4QTI7"/>
<dbReference type="SMART" id="SM00387">
    <property type="entry name" value="HATPase_c"/>
    <property type="match status" value="1"/>
</dbReference>
<keyword evidence="9" id="KW-0067">ATP-binding</keyword>
<dbReference type="InterPro" id="IPR005467">
    <property type="entry name" value="His_kinase_dom"/>
</dbReference>
<protein>
    <recommendedName>
        <fullName evidence="3">histidine kinase</fullName>
        <ecNumber evidence="3">2.7.13.3</ecNumber>
    </recommendedName>
</protein>
<evidence type="ECO:0000256" key="5">
    <source>
        <dbReference type="ARBA" id="ARBA00022679"/>
    </source>
</evidence>
<dbReference type="Pfam" id="PF00512">
    <property type="entry name" value="HisKA"/>
    <property type="match status" value="1"/>
</dbReference>
<dbReference type="InterPro" id="IPR029016">
    <property type="entry name" value="GAF-like_dom_sf"/>
</dbReference>
<keyword evidence="4" id="KW-0597">Phosphoprotein</keyword>
<keyword evidence="7" id="KW-0547">Nucleotide-binding</keyword>
<dbReference type="PANTHER" id="PTHR42878">
    <property type="entry name" value="TWO-COMPONENT HISTIDINE KINASE"/>
    <property type="match status" value="1"/>
</dbReference>
<evidence type="ECO:0000256" key="4">
    <source>
        <dbReference type="ARBA" id="ARBA00022553"/>
    </source>
</evidence>
<dbReference type="InterPro" id="IPR000014">
    <property type="entry name" value="PAS"/>
</dbReference>
<feature type="domain" description="PAS" evidence="14">
    <location>
        <begin position="175"/>
        <end position="245"/>
    </location>
</feature>
<dbReference type="GO" id="GO:0005524">
    <property type="term" value="F:ATP binding"/>
    <property type="evidence" value="ECO:0007669"/>
    <property type="project" value="UniProtKB-KW"/>
</dbReference>
<accession>A0A3A4QTI7</accession>
<dbReference type="Proteomes" id="UP000266426">
    <property type="component" value="Unassembled WGS sequence"/>
</dbReference>
<dbReference type="GO" id="GO:0030295">
    <property type="term" value="F:protein kinase activator activity"/>
    <property type="evidence" value="ECO:0007669"/>
    <property type="project" value="TreeGrafter"/>
</dbReference>